<dbReference type="InterPro" id="IPR006483">
    <property type="entry name" value="CRISPR-assoc_Cas3_HD"/>
</dbReference>
<gene>
    <name evidence="11" type="ORF">CTER_4132</name>
</gene>
<dbReference type="Pfam" id="PF00270">
    <property type="entry name" value="DEAD"/>
    <property type="match status" value="1"/>
</dbReference>
<dbReference type="AlphaFoldDB" id="S0FGJ1"/>
<dbReference type="InterPro" id="IPR006674">
    <property type="entry name" value="HD_domain"/>
</dbReference>
<keyword evidence="12" id="KW-1185">Reference proteome</keyword>
<keyword evidence="6" id="KW-0378">Hydrolase</keyword>
<dbReference type="SUPFAM" id="SSF109604">
    <property type="entry name" value="HD-domain/PDEase-like"/>
    <property type="match status" value="1"/>
</dbReference>
<dbReference type="InterPro" id="IPR054712">
    <property type="entry name" value="Cas3-like_dom"/>
</dbReference>
<feature type="domain" description="HD Cas3-type" evidence="10">
    <location>
        <begin position="13"/>
        <end position="188"/>
    </location>
</feature>
<dbReference type="SUPFAM" id="SSF52540">
    <property type="entry name" value="P-loop containing nucleoside triphosphate hydrolases"/>
    <property type="match status" value="1"/>
</dbReference>
<keyword evidence="5" id="KW-0547">Nucleotide-binding</keyword>
<reference evidence="11 12" key="1">
    <citation type="journal article" date="2013" name="Genome Announc.">
        <title>Draft Genome Sequence of the Cellulolytic, Mesophilic, Anaerobic Bacterium Clostridium termitidis Strain CT1112 (DSM 5398).</title>
        <authorList>
            <person name="Lal S."/>
            <person name="Ramachandran U."/>
            <person name="Zhang X."/>
            <person name="Munir R."/>
            <person name="Sparling R."/>
            <person name="Levin D.B."/>
        </authorList>
    </citation>
    <scope>NUCLEOTIDE SEQUENCE [LARGE SCALE GENOMIC DNA]</scope>
    <source>
        <strain evidence="11 12">CT1112</strain>
    </source>
</reference>
<evidence type="ECO:0000256" key="2">
    <source>
        <dbReference type="ARBA" id="ARBA00009046"/>
    </source>
</evidence>
<dbReference type="Pfam" id="PF01966">
    <property type="entry name" value="HD"/>
    <property type="match status" value="1"/>
</dbReference>
<evidence type="ECO:0000256" key="7">
    <source>
        <dbReference type="ARBA" id="ARBA00022806"/>
    </source>
</evidence>
<dbReference type="GO" id="GO:0051607">
    <property type="term" value="P:defense response to virus"/>
    <property type="evidence" value="ECO:0007669"/>
    <property type="project" value="UniProtKB-KW"/>
</dbReference>
<dbReference type="EMBL" id="AORV01000059">
    <property type="protein sequence ID" value="EMS70182.1"/>
    <property type="molecule type" value="Genomic_DNA"/>
</dbReference>
<dbReference type="GO" id="GO:0003724">
    <property type="term" value="F:RNA helicase activity"/>
    <property type="evidence" value="ECO:0007669"/>
    <property type="project" value="TreeGrafter"/>
</dbReference>
<dbReference type="RefSeq" id="WP_004628994.1">
    <property type="nucleotide sequence ID" value="NZ_AORV01000059.1"/>
</dbReference>
<dbReference type="CDD" id="cd09641">
    <property type="entry name" value="Cas3''_I"/>
    <property type="match status" value="1"/>
</dbReference>
<dbReference type="InterPro" id="IPR006474">
    <property type="entry name" value="Helicase_Cas3_CRISPR-ass_core"/>
</dbReference>
<dbReference type="PATRIC" id="fig|1195236.3.peg.4350"/>
<evidence type="ECO:0000256" key="6">
    <source>
        <dbReference type="ARBA" id="ARBA00022801"/>
    </source>
</evidence>
<dbReference type="Gene3D" id="3.40.50.300">
    <property type="entry name" value="P-loop containing nucleotide triphosphate hydrolases"/>
    <property type="match status" value="2"/>
</dbReference>
<dbReference type="PROSITE" id="PS51643">
    <property type="entry name" value="HD_CAS3"/>
    <property type="match status" value="1"/>
</dbReference>
<evidence type="ECO:0000256" key="3">
    <source>
        <dbReference type="ARBA" id="ARBA00022722"/>
    </source>
</evidence>
<accession>S0FGJ1</accession>
<dbReference type="SMART" id="SM00487">
    <property type="entry name" value="DEXDc"/>
    <property type="match status" value="1"/>
</dbReference>
<dbReference type="Proteomes" id="UP000014155">
    <property type="component" value="Unassembled WGS sequence"/>
</dbReference>
<organism evidence="11 12">
    <name type="scientific">Ruminiclostridium cellobioparum subsp. termitidis CT1112</name>
    <dbReference type="NCBI Taxonomy" id="1195236"/>
    <lineage>
        <taxon>Bacteria</taxon>
        <taxon>Bacillati</taxon>
        <taxon>Bacillota</taxon>
        <taxon>Clostridia</taxon>
        <taxon>Eubacteriales</taxon>
        <taxon>Oscillospiraceae</taxon>
        <taxon>Ruminiclostridium</taxon>
    </lineage>
</organism>
<evidence type="ECO:0000256" key="1">
    <source>
        <dbReference type="ARBA" id="ARBA00006847"/>
    </source>
</evidence>
<keyword evidence="8" id="KW-0067">ATP-binding</keyword>
<dbReference type="STRING" id="1195236.CTER_4132"/>
<dbReference type="GO" id="GO:0016787">
    <property type="term" value="F:hydrolase activity"/>
    <property type="evidence" value="ECO:0007669"/>
    <property type="project" value="UniProtKB-KW"/>
</dbReference>
<evidence type="ECO:0000259" key="10">
    <source>
        <dbReference type="PROSITE" id="PS51643"/>
    </source>
</evidence>
<keyword evidence="3" id="KW-0540">Nuclease</keyword>
<dbReference type="eggNOG" id="COG1203">
    <property type="taxonomic scope" value="Bacteria"/>
</dbReference>
<dbReference type="Pfam" id="PF22590">
    <property type="entry name" value="Cas3-like_C_2"/>
    <property type="match status" value="1"/>
</dbReference>
<evidence type="ECO:0000313" key="11">
    <source>
        <dbReference type="EMBL" id="EMS70182.1"/>
    </source>
</evidence>
<dbReference type="GO" id="GO:0004519">
    <property type="term" value="F:endonuclease activity"/>
    <property type="evidence" value="ECO:0007669"/>
    <property type="project" value="UniProtKB-KW"/>
</dbReference>
<evidence type="ECO:0000256" key="8">
    <source>
        <dbReference type="ARBA" id="ARBA00022840"/>
    </source>
</evidence>
<evidence type="ECO:0000256" key="4">
    <source>
        <dbReference type="ARBA" id="ARBA00022723"/>
    </source>
</evidence>
<sequence length="765" mass="87913">MDNKAADERFIAKTIPRKDIQGHTDDLLDNFKLLKELYPNLKIDWELLRLACIYHDLGKMNDTFQQCVHGKVKSTGIPHGFLSLGFIDVEYLEELGYEEKDIRALFQAVAYHHERDVYLEEDEISREIARLAGVFKNFEYRPLPSRHLDARLYKSFFRLGTRPYESRDGEYFFKTIMLKGLLNRIDYAASAGIDVEKPAGFLPEAMEILVNGWKKDNPGAGWNELQKYMLENRNENVVVVAQTGMGKTEAGLLWLGDSKGFFTLPLKSAINAIYKRIAENIAGKDMENRVALLHSDTLKVYTEQEESNKYKKKSSEADDIREYESAELEGYYTRTRQLSLPLTICTLDQIFDFVYRYKGFELKLATLSYSKVIVDEIQMYSPDLIAYLILGLKYITRMGGRFAILTATLPGVILDLMKDEGICFKGSETFTNGLVRHSIMKIDSQIDEDSSIAEMARAYNKNKLLIICNTVRKAKTVYNKLKAVLQKETGDESVEHLQLLHSGFIREERSKKEDRIMELGKKGSTGCGIWVTTQLVEASLDIDFDLLYTELSDLNGLFQRMGRCCRHRKLDKEYNCFVFTGGNKKCSGVGSFIDEKIHQLSKEALYNGVLNETAKAEMIKETYSTEKLKDTGYYSDIKSTIQYVKDISSYEMDKRDVNKVFRDIDQVSVIPLSVYKEHEEDIGYNIGIIKSREYSKKEKVKVREALRDLMVPVQRRLAEETKIIFKKISNGFDIIAVDAEYSIETGISFEKTGKEEFRNAESRMF</sequence>
<dbReference type="GO" id="GO:0046872">
    <property type="term" value="F:metal ion binding"/>
    <property type="evidence" value="ECO:0007669"/>
    <property type="project" value="UniProtKB-KW"/>
</dbReference>
<dbReference type="Gene3D" id="1.10.3210.30">
    <property type="match status" value="1"/>
</dbReference>
<keyword evidence="9" id="KW-0051">Antiviral defense</keyword>
<comment type="similarity">
    <text evidence="2">In the central section; belongs to the CRISPR-associated helicase Cas3 family.</text>
</comment>
<dbReference type="InterPro" id="IPR027417">
    <property type="entry name" value="P-loop_NTPase"/>
</dbReference>
<keyword evidence="7" id="KW-0347">Helicase</keyword>
<evidence type="ECO:0000256" key="5">
    <source>
        <dbReference type="ARBA" id="ARBA00022741"/>
    </source>
</evidence>
<comment type="similarity">
    <text evidence="1">In the N-terminal section; belongs to the CRISPR-associated nuclease Cas3-HD family.</text>
</comment>
<dbReference type="InterPro" id="IPR038257">
    <property type="entry name" value="CRISPR-assoc_Cas3_HD_sf"/>
</dbReference>
<dbReference type="NCBIfam" id="TIGR01596">
    <property type="entry name" value="cas3_HD"/>
    <property type="match status" value="1"/>
</dbReference>
<dbReference type="InterPro" id="IPR011545">
    <property type="entry name" value="DEAD/DEAH_box_helicase_dom"/>
</dbReference>
<dbReference type="NCBIfam" id="TIGR01587">
    <property type="entry name" value="cas3_core"/>
    <property type="match status" value="1"/>
</dbReference>
<evidence type="ECO:0000256" key="9">
    <source>
        <dbReference type="ARBA" id="ARBA00023118"/>
    </source>
</evidence>
<dbReference type="GO" id="GO:0005524">
    <property type="term" value="F:ATP binding"/>
    <property type="evidence" value="ECO:0007669"/>
    <property type="project" value="UniProtKB-KW"/>
</dbReference>
<dbReference type="GO" id="GO:0003723">
    <property type="term" value="F:RNA binding"/>
    <property type="evidence" value="ECO:0007669"/>
    <property type="project" value="TreeGrafter"/>
</dbReference>
<protein>
    <submittedName>
        <fullName evidence="11">CRISPR-associated helicase Cas3/CRISPR-associated endonuclease Cas3-HD</fullName>
    </submittedName>
</protein>
<dbReference type="PANTHER" id="PTHR47963:SF9">
    <property type="entry name" value="CRISPR-ASSOCIATED ENDONUCLEASE_HELICASE CAS3"/>
    <property type="match status" value="1"/>
</dbReference>
<name>S0FGJ1_RUMCE</name>
<keyword evidence="11" id="KW-0255">Endonuclease</keyword>
<evidence type="ECO:0000313" key="12">
    <source>
        <dbReference type="Proteomes" id="UP000014155"/>
    </source>
</evidence>
<keyword evidence="4" id="KW-0479">Metal-binding</keyword>
<dbReference type="PANTHER" id="PTHR47963">
    <property type="entry name" value="DEAD-BOX ATP-DEPENDENT RNA HELICASE 47, MITOCHONDRIAL"/>
    <property type="match status" value="1"/>
</dbReference>
<comment type="caution">
    <text evidence="11">The sequence shown here is derived from an EMBL/GenBank/DDBJ whole genome shotgun (WGS) entry which is preliminary data.</text>
</comment>
<proteinExistence type="inferred from homology"/>
<dbReference type="InterPro" id="IPR014001">
    <property type="entry name" value="Helicase_ATP-bd"/>
</dbReference>
<dbReference type="InterPro" id="IPR050547">
    <property type="entry name" value="DEAD_box_RNA_helicases"/>
</dbReference>